<protein>
    <submittedName>
        <fullName evidence="1">Uncharacterized protein</fullName>
    </submittedName>
</protein>
<comment type="caution">
    <text evidence="1">The sequence shown here is derived from an EMBL/GenBank/DDBJ whole genome shotgun (WGS) entry which is preliminary data.</text>
</comment>
<organism evidence="1 2">
    <name type="scientific">Dallia pectoralis</name>
    <name type="common">Alaska blackfish</name>
    <dbReference type="NCBI Taxonomy" id="75939"/>
    <lineage>
        <taxon>Eukaryota</taxon>
        <taxon>Metazoa</taxon>
        <taxon>Chordata</taxon>
        <taxon>Craniata</taxon>
        <taxon>Vertebrata</taxon>
        <taxon>Euteleostomi</taxon>
        <taxon>Actinopterygii</taxon>
        <taxon>Neopterygii</taxon>
        <taxon>Teleostei</taxon>
        <taxon>Protacanthopterygii</taxon>
        <taxon>Esociformes</taxon>
        <taxon>Umbridae</taxon>
        <taxon>Dallia</taxon>
    </lineage>
</organism>
<accession>A0ACC2GT87</accession>
<name>A0ACC2GT87_DALPE</name>
<reference evidence="1" key="1">
    <citation type="submission" date="2021-05" db="EMBL/GenBank/DDBJ databases">
        <authorList>
            <person name="Pan Q."/>
            <person name="Jouanno E."/>
            <person name="Zahm M."/>
            <person name="Klopp C."/>
            <person name="Cabau C."/>
            <person name="Louis A."/>
            <person name="Berthelot C."/>
            <person name="Parey E."/>
            <person name="Roest Crollius H."/>
            <person name="Montfort J."/>
            <person name="Robinson-Rechavi M."/>
            <person name="Bouchez O."/>
            <person name="Lampietro C."/>
            <person name="Lopez Roques C."/>
            <person name="Donnadieu C."/>
            <person name="Postlethwait J."/>
            <person name="Bobe J."/>
            <person name="Dillon D."/>
            <person name="Chandos A."/>
            <person name="von Hippel F."/>
            <person name="Guiguen Y."/>
        </authorList>
    </citation>
    <scope>NUCLEOTIDE SEQUENCE</scope>
    <source>
        <strain evidence="1">YG-Jan2019</strain>
    </source>
</reference>
<gene>
    <name evidence="1" type="ORF">DPEC_G00111570</name>
</gene>
<dbReference type="EMBL" id="CM055736">
    <property type="protein sequence ID" value="KAJ8006857.1"/>
    <property type="molecule type" value="Genomic_DNA"/>
</dbReference>
<keyword evidence="2" id="KW-1185">Reference proteome</keyword>
<proteinExistence type="predicted"/>
<evidence type="ECO:0000313" key="2">
    <source>
        <dbReference type="Proteomes" id="UP001157502"/>
    </source>
</evidence>
<dbReference type="Proteomes" id="UP001157502">
    <property type="component" value="Chromosome 9"/>
</dbReference>
<evidence type="ECO:0000313" key="1">
    <source>
        <dbReference type="EMBL" id="KAJ8006857.1"/>
    </source>
</evidence>
<sequence>MGADTGGSVAMRGISAPVTWQPVLHQEAVKFSYFKILPLLLLCSPDPVECLLPSLSLHLLLLAAAGSPTTASGSVSVCAGGSVIAARECHCACLRREASELCEGVPRPAPRHRGLIITATQGRLITMGLGKSWHRVWWHHKWHPAHTTESVGVRVEWQRSRSPVGSVSRCETGGWAPEFSITMPTDELIHNFRAGTT</sequence>